<comment type="caution">
    <text evidence="1">The sequence shown here is derived from an EMBL/GenBank/DDBJ whole genome shotgun (WGS) entry which is preliminary data.</text>
</comment>
<accession>A0ABV5P3Y6</accession>
<evidence type="ECO:0000313" key="1">
    <source>
        <dbReference type="EMBL" id="MFB9477289.1"/>
    </source>
</evidence>
<dbReference type="InterPro" id="IPR032710">
    <property type="entry name" value="NTF2-like_dom_sf"/>
</dbReference>
<reference evidence="1 2" key="1">
    <citation type="submission" date="2024-09" db="EMBL/GenBank/DDBJ databases">
        <authorList>
            <person name="Sun Q."/>
            <person name="Mori K."/>
        </authorList>
    </citation>
    <scope>NUCLEOTIDE SEQUENCE [LARGE SCALE GENOMIC DNA]</scope>
    <source>
        <strain evidence="1 2">JCM 3324</strain>
    </source>
</reference>
<protein>
    <submittedName>
        <fullName evidence="1">Uncharacterized protein</fullName>
    </submittedName>
</protein>
<dbReference type="Proteomes" id="UP001589568">
    <property type="component" value="Unassembled WGS sequence"/>
</dbReference>
<dbReference type="RefSeq" id="WP_345406195.1">
    <property type="nucleotide sequence ID" value="NZ_BAAAXS010000001.1"/>
</dbReference>
<gene>
    <name evidence="1" type="ORF">ACFFR3_48010</name>
</gene>
<proteinExistence type="predicted"/>
<dbReference type="Gene3D" id="3.10.450.50">
    <property type="match status" value="1"/>
</dbReference>
<keyword evidence="2" id="KW-1185">Reference proteome</keyword>
<name>A0ABV5P3Y6_9ACTN</name>
<dbReference type="EMBL" id="JBHMCF010000061">
    <property type="protein sequence ID" value="MFB9477289.1"/>
    <property type="molecule type" value="Genomic_DNA"/>
</dbReference>
<organism evidence="1 2">
    <name type="scientific">Nonomuraea salmonea</name>
    <dbReference type="NCBI Taxonomy" id="46181"/>
    <lineage>
        <taxon>Bacteria</taxon>
        <taxon>Bacillati</taxon>
        <taxon>Actinomycetota</taxon>
        <taxon>Actinomycetes</taxon>
        <taxon>Streptosporangiales</taxon>
        <taxon>Streptosporangiaceae</taxon>
        <taxon>Nonomuraea</taxon>
    </lineage>
</organism>
<sequence>MPVDRARAPVRRCPGDSYLDYPNPLGGTVVATGEPFASAYIMVITVRDGLIVRSRDYGILVAAA</sequence>
<dbReference type="SUPFAM" id="SSF54427">
    <property type="entry name" value="NTF2-like"/>
    <property type="match status" value="1"/>
</dbReference>
<evidence type="ECO:0000313" key="2">
    <source>
        <dbReference type="Proteomes" id="UP001589568"/>
    </source>
</evidence>